<gene>
    <name evidence="2" type="ORF">KCU98_g1240</name>
</gene>
<feature type="compositionally biased region" description="Basic residues" evidence="1">
    <location>
        <begin position="131"/>
        <end position="142"/>
    </location>
</feature>
<feature type="compositionally biased region" description="Basic and acidic residues" evidence="1">
    <location>
        <begin position="143"/>
        <end position="152"/>
    </location>
</feature>
<reference evidence="2" key="2">
    <citation type="submission" date="2021-08" db="EMBL/GenBank/DDBJ databases">
        <authorList>
            <person name="Gostincar C."/>
            <person name="Sun X."/>
            <person name="Song Z."/>
            <person name="Gunde-Cimerman N."/>
        </authorList>
    </citation>
    <scope>NUCLEOTIDE SEQUENCE</scope>
    <source>
        <strain evidence="2">EXF-9298</strain>
    </source>
</reference>
<reference evidence="2" key="1">
    <citation type="journal article" date="2021" name="J Fungi (Basel)">
        <title>Virulence traits and population genomics of the black yeast Aureobasidium melanogenum.</title>
        <authorList>
            <person name="Cernosa A."/>
            <person name="Sun X."/>
            <person name="Gostincar C."/>
            <person name="Fang C."/>
            <person name="Gunde-Cimerman N."/>
            <person name="Song Z."/>
        </authorList>
    </citation>
    <scope>NUCLEOTIDE SEQUENCE</scope>
    <source>
        <strain evidence="2">EXF-9298</strain>
    </source>
</reference>
<protein>
    <submittedName>
        <fullName evidence="2">Uncharacterized protein</fullName>
    </submittedName>
</protein>
<accession>A0A9P8G2K6</accession>
<name>A0A9P8G2K6_AURME</name>
<evidence type="ECO:0000313" key="3">
    <source>
        <dbReference type="Proteomes" id="UP000729357"/>
    </source>
</evidence>
<comment type="caution">
    <text evidence="2">The sequence shown here is derived from an EMBL/GenBank/DDBJ whole genome shotgun (WGS) entry which is preliminary data.</text>
</comment>
<evidence type="ECO:0000313" key="2">
    <source>
        <dbReference type="EMBL" id="KAG9990294.1"/>
    </source>
</evidence>
<proteinExistence type="predicted"/>
<dbReference type="AlphaFoldDB" id="A0A9P8G2K6"/>
<keyword evidence="3" id="KW-1185">Reference proteome</keyword>
<dbReference type="Proteomes" id="UP000729357">
    <property type="component" value="Unassembled WGS sequence"/>
</dbReference>
<dbReference type="EMBL" id="JAHFXS010000037">
    <property type="protein sequence ID" value="KAG9990294.1"/>
    <property type="molecule type" value="Genomic_DNA"/>
</dbReference>
<feature type="region of interest" description="Disordered" evidence="1">
    <location>
        <begin position="130"/>
        <end position="152"/>
    </location>
</feature>
<sequence>MASNTVSFGTLSAVGLHSGEKFRILPSPMSIMTARFSAVIPFTPRQAPEHGTASTISGFELDTIDEDDQDLESISTVSQHTPASSHASFFSDLEDEHTLTPEVQHLLETMALRIEQLVEENELQAEELRRREKKEKRKKQKQERKSKEERARYQTDVMRELLRAVTVVMTPMPEGSPARLVLMAIEAFFLSERVVASSRQ</sequence>
<feature type="non-terminal residue" evidence="2">
    <location>
        <position position="1"/>
    </location>
</feature>
<organism evidence="2 3">
    <name type="scientific">Aureobasidium melanogenum</name>
    <name type="common">Aureobasidium pullulans var. melanogenum</name>
    <dbReference type="NCBI Taxonomy" id="46634"/>
    <lineage>
        <taxon>Eukaryota</taxon>
        <taxon>Fungi</taxon>
        <taxon>Dikarya</taxon>
        <taxon>Ascomycota</taxon>
        <taxon>Pezizomycotina</taxon>
        <taxon>Dothideomycetes</taxon>
        <taxon>Dothideomycetidae</taxon>
        <taxon>Dothideales</taxon>
        <taxon>Saccotheciaceae</taxon>
        <taxon>Aureobasidium</taxon>
    </lineage>
</organism>
<evidence type="ECO:0000256" key="1">
    <source>
        <dbReference type="SAM" id="MobiDB-lite"/>
    </source>
</evidence>